<feature type="transmembrane region" description="Helical" evidence="2">
    <location>
        <begin position="633"/>
        <end position="651"/>
    </location>
</feature>
<feature type="transmembrane region" description="Helical" evidence="2">
    <location>
        <begin position="1087"/>
        <end position="1105"/>
    </location>
</feature>
<protein>
    <recommendedName>
        <fullName evidence="5">Ion transport domain-containing protein</fullName>
    </recommendedName>
</protein>
<name>A0AAD4D9X8_9FUNG</name>
<accession>A0AAD4D9X8</accession>
<feature type="region of interest" description="Disordered" evidence="1">
    <location>
        <begin position="1270"/>
        <end position="1294"/>
    </location>
</feature>
<gene>
    <name evidence="3" type="ORF">BGZ95_000756</name>
</gene>
<keyword evidence="2" id="KW-0812">Transmembrane</keyword>
<dbReference type="EMBL" id="JAAAIL010001143">
    <property type="protein sequence ID" value="KAG0271435.1"/>
    <property type="molecule type" value="Genomic_DNA"/>
</dbReference>
<evidence type="ECO:0000256" key="1">
    <source>
        <dbReference type="SAM" id="MobiDB-lite"/>
    </source>
</evidence>
<feature type="transmembrane region" description="Helical" evidence="2">
    <location>
        <begin position="1054"/>
        <end position="1072"/>
    </location>
</feature>
<feature type="transmembrane region" description="Helical" evidence="2">
    <location>
        <begin position="1155"/>
        <end position="1179"/>
    </location>
</feature>
<evidence type="ECO:0008006" key="5">
    <source>
        <dbReference type="Google" id="ProtNLM"/>
    </source>
</evidence>
<evidence type="ECO:0000313" key="4">
    <source>
        <dbReference type="Proteomes" id="UP001194580"/>
    </source>
</evidence>
<dbReference type="Proteomes" id="UP001194580">
    <property type="component" value="Unassembled WGS sequence"/>
</dbReference>
<keyword evidence="2" id="KW-1133">Transmembrane helix</keyword>
<evidence type="ECO:0000256" key="2">
    <source>
        <dbReference type="SAM" id="Phobius"/>
    </source>
</evidence>
<keyword evidence="4" id="KW-1185">Reference proteome</keyword>
<proteinExistence type="predicted"/>
<keyword evidence="2" id="KW-0472">Membrane</keyword>
<feature type="transmembrane region" description="Helical" evidence="2">
    <location>
        <begin position="982"/>
        <end position="1000"/>
    </location>
</feature>
<comment type="caution">
    <text evidence="3">The sequence shown here is derived from an EMBL/GenBank/DDBJ whole genome shotgun (WGS) entry which is preliminary data.</text>
</comment>
<sequence>MPSWYLSVKDTLQGSYDFVLGISSCNLDLNAVDCISFDIIDDDNQPSDRPSVMMPSSTLKNFFAEPSTRRSNDGIASTIGDGTKTAATNAHSTPIHDGYCLGDSNASITNRPLRLKLHEKIVVTPGANDDTSTAEEIKVLMTIENWKGVSSNPGGIELHFLELHSNSDRACWNDPSYKKHHPFAWFIDVNAGSLKDDSKEIISYSFSGDGAYVAVLVHSSAGQDLELYRINQDSICSPLVYSWFLSPSKDIKFDISVSWNASHIVVLDLTTQQLSTVYNRDLRHKHTSKTTPSGSFQEQYSVGHLHQKLKTYRGKGTFYASKNLTDILKNEIFVAFDGATLAMYKIFEGWKLFKTMSVGGQQHSLGDPLDRYPNWKEHLRGGRLVLPNNFRGYISTWFLWKVGNNVAAMDIPTAASDNHYRATSLSAHGALFAMATQSTVDVYLTATWTRLGSWSLPIDGDKQIEITGVDFMSGYGRLLVSTSSDSEPGNRSYGYIVDIDTMTKVDRIDCRHLGHYSRVTLDTTNHSGSMLLQQSKATLGAIRHTDRLVRSFSRVATKCTDRCTSNDAFQPPSSTELQAEVVMREFGPPDRRETKPLIAVTTRNTKTGLSKNLTLSRPNDSRLVGMNRSSAHGHSYLVVVLTGLVLVWRTLALPGSVRELLFAIGTTDDAEWTVCQHHQLHRRDRAGEISTRSLLDPRIHNPQAFLKGIVQLVETFKDADEMSQRSIIRYVERHINQCLDPDDDSAVILVHLCASWTAESHEPLLAFIRDLLGSPSFRWIPAPTMNPSTNPISILIGHLESSLMVMDIIEIVIVYCIHQAKVDSDLRFLDPVFISLRAAFKQRDIDSGLLTKTMRSFAYFPARDYHFVMDHYAIASSFYSRHRWKMLHKQKNPILQTSSAGAAGEHVEKFTPHLYVASFDMLWSVEDVAAPSNRFLAACQSFLLFVTSTSRQQRILRSLELEDLDNPALIALIRFKWMKIGFTYWLFKTLVLTYTIGYFLGAVLSGLYDSAAAAWLTWFTISAEFMLICIWLSVLSCARDLIAFAFFRAKTRDAWYELVDILFVFTLSVAFLRDDNLTWRVIGAEDGYQYVISFTILLVLLRLLIRFRVMKTVGSADGKLERLEPEGFFVALSSAYYITGGSFDSVQRVLKTGDWMYRLMLMIFVFTTTIMLNILIGLVNHAFDNDDRISMLEWTKNRMYWIIHIENLLRGLPFFKGKDWFPEKIYYTATPQQFRDYMLESQRLSKISAAAALPLGRHLHDEFYDHATTTTTTTTTTDTKPQTPHQQQQQHQLSMEQLRKDLKEQLETQRRQSDEKIEQLQTQLSEILTVLKAVTVPSGG</sequence>
<feature type="transmembrane region" description="Helical" evidence="2">
    <location>
        <begin position="1012"/>
        <end position="1034"/>
    </location>
</feature>
<feature type="compositionally biased region" description="Low complexity" evidence="1">
    <location>
        <begin position="1270"/>
        <end position="1292"/>
    </location>
</feature>
<organism evidence="3 4">
    <name type="scientific">Linnemannia exigua</name>
    <dbReference type="NCBI Taxonomy" id="604196"/>
    <lineage>
        <taxon>Eukaryota</taxon>
        <taxon>Fungi</taxon>
        <taxon>Fungi incertae sedis</taxon>
        <taxon>Mucoromycota</taxon>
        <taxon>Mortierellomycotina</taxon>
        <taxon>Mortierellomycetes</taxon>
        <taxon>Mortierellales</taxon>
        <taxon>Mortierellaceae</taxon>
        <taxon>Linnemannia</taxon>
    </lineage>
</organism>
<reference evidence="3" key="1">
    <citation type="journal article" date="2020" name="Fungal Divers.">
        <title>Resolving the Mortierellaceae phylogeny through synthesis of multi-gene phylogenetics and phylogenomics.</title>
        <authorList>
            <person name="Vandepol N."/>
            <person name="Liber J."/>
            <person name="Desiro A."/>
            <person name="Na H."/>
            <person name="Kennedy M."/>
            <person name="Barry K."/>
            <person name="Grigoriev I.V."/>
            <person name="Miller A.N."/>
            <person name="O'Donnell K."/>
            <person name="Stajich J.E."/>
            <person name="Bonito G."/>
        </authorList>
    </citation>
    <scope>NUCLEOTIDE SEQUENCE</scope>
    <source>
        <strain evidence="3">NRRL 28262</strain>
    </source>
</reference>
<evidence type="ECO:0000313" key="3">
    <source>
        <dbReference type="EMBL" id="KAG0271435.1"/>
    </source>
</evidence>